<proteinExistence type="predicted"/>
<gene>
    <name evidence="2" type="ORF">Sango_1416700</name>
</gene>
<reference evidence="2" key="1">
    <citation type="submission" date="2020-06" db="EMBL/GenBank/DDBJ databases">
        <authorList>
            <person name="Li T."/>
            <person name="Hu X."/>
            <person name="Zhang T."/>
            <person name="Song X."/>
            <person name="Zhang H."/>
            <person name="Dai N."/>
            <person name="Sheng W."/>
            <person name="Hou X."/>
            <person name="Wei L."/>
        </authorList>
    </citation>
    <scope>NUCLEOTIDE SEQUENCE</scope>
    <source>
        <strain evidence="2">K16</strain>
        <tissue evidence="2">Leaf</tissue>
    </source>
</reference>
<reference evidence="2" key="2">
    <citation type="journal article" date="2024" name="Plant">
        <title>Genomic evolution and insights into agronomic trait innovations of Sesamum species.</title>
        <authorList>
            <person name="Miao H."/>
            <person name="Wang L."/>
            <person name="Qu L."/>
            <person name="Liu H."/>
            <person name="Sun Y."/>
            <person name="Le M."/>
            <person name="Wang Q."/>
            <person name="Wei S."/>
            <person name="Zheng Y."/>
            <person name="Lin W."/>
            <person name="Duan Y."/>
            <person name="Cao H."/>
            <person name="Xiong S."/>
            <person name="Wang X."/>
            <person name="Wei L."/>
            <person name="Li C."/>
            <person name="Ma Q."/>
            <person name="Ju M."/>
            <person name="Zhao R."/>
            <person name="Li G."/>
            <person name="Mu C."/>
            <person name="Tian Q."/>
            <person name="Mei H."/>
            <person name="Zhang T."/>
            <person name="Gao T."/>
            <person name="Zhang H."/>
        </authorList>
    </citation>
    <scope>NUCLEOTIDE SEQUENCE</scope>
    <source>
        <strain evidence="2">K16</strain>
    </source>
</reference>
<name>A0AAE1WTN5_9LAMI</name>
<dbReference type="EMBL" id="JACGWL010000007">
    <property type="protein sequence ID" value="KAK4399412.1"/>
    <property type="molecule type" value="Genomic_DNA"/>
</dbReference>
<sequence length="180" mass="19525">MMWPPHMPLARGARAFHGIRGFPPNLVAGDGFSYRPMNHDGFPMPDPFGRPPFMGGMGVGATPAARASRPLGIAPFYMPPPTQPSQNSNQAKRDQNAPNSDRNEGSAHAKDQEMAGSAGDEGQYQQRGKAQQDHYSAGNSLRNDESESEDEAPRRSRHGEGKKQRRSLETDSIAVSDGLV</sequence>
<accession>A0AAE1WTN5</accession>
<dbReference type="Proteomes" id="UP001289374">
    <property type="component" value="Unassembled WGS sequence"/>
</dbReference>
<keyword evidence="3" id="KW-1185">Reference proteome</keyword>
<organism evidence="2 3">
    <name type="scientific">Sesamum angolense</name>
    <dbReference type="NCBI Taxonomy" id="2727404"/>
    <lineage>
        <taxon>Eukaryota</taxon>
        <taxon>Viridiplantae</taxon>
        <taxon>Streptophyta</taxon>
        <taxon>Embryophyta</taxon>
        <taxon>Tracheophyta</taxon>
        <taxon>Spermatophyta</taxon>
        <taxon>Magnoliopsida</taxon>
        <taxon>eudicotyledons</taxon>
        <taxon>Gunneridae</taxon>
        <taxon>Pentapetalae</taxon>
        <taxon>asterids</taxon>
        <taxon>lamiids</taxon>
        <taxon>Lamiales</taxon>
        <taxon>Pedaliaceae</taxon>
        <taxon>Sesamum</taxon>
    </lineage>
</organism>
<evidence type="ECO:0000256" key="1">
    <source>
        <dbReference type="SAM" id="MobiDB-lite"/>
    </source>
</evidence>
<feature type="compositionally biased region" description="Basic and acidic residues" evidence="1">
    <location>
        <begin position="151"/>
        <end position="169"/>
    </location>
</feature>
<protein>
    <submittedName>
        <fullName evidence="2">Cleavage and polyadenylation specificity factor 30</fullName>
    </submittedName>
</protein>
<evidence type="ECO:0000313" key="2">
    <source>
        <dbReference type="EMBL" id="KAK4399412.1"/>
    </source>
</evidence>
<feature type="region of interest" description="Disordered" evidence="1">
    <location>
        <begin position="71"/>
        <end position="180"/>
    </location>
</feature>
<comment type="caution">
    <text evidence="2">The sequence shown here is derived from an EMBL/GenBank/DDBJ whole genome shotgun (WGS) entry which is preliminary data.</text>
</comment>
<dbReference type="AlphaFoldDB" id="A0AAE1WTN5"/>
<feature type="compositionally biased region" description="Basic and acidic residues" evidence="1">
    <location>
        <begin position="91"/>
        <end position="113"/>
    </location>
</feature>
<feature type="compositionally biased region" description="Polar residues" evidence="1">
    <location>
        <begin position="123"/>
        <end position="141"/>
    </location>
</feature>
<evidence type="ECO:0000313" key="3">
    <source>
        <dbReference type="Proteomes" id="UP001289374"/>
    </source>
</evidence>